<name>A0A7R9NW45_9NEOP</name>
<sequence>METHASVILVLSDERSGTERGEWVGEVITSSCSAEDVAEITTVRLLNLTTNRSGEEGGRCWRRSQAGMVVAYCGPEEAGDLQRRSFSRVEYRESEPTSAWREIGKPFRTPPHMQFTQERFEPRASRPRQSNSTRNMRVSLLSHRATISWPAGTVLTFDLATEPSVKIYLCERY</sequence>
<evidence type="ECO:0000256" key="1">
    <source>
        <dbReference type="SAM" id="MobiDB-lite"/>
    </source>
</evidence>
<gene>
    <name evidence="2" type="ORF">TTEB3V08_LOCUS6399</name>
</gene>
<dbReference type="AlphaFoldDB" id="A0A7R9NW45"/>
<dbReference type="EMBL" id="OE002250">
    <property type="protein sequence ID" value="CAD7458419.1"/>
    <property type="molecule type" value="Genomic_DNA"/>
</dbReference>
<organism evidence="2">
    <name type="scientific">Timema tahoe</name>
    <dbReference type="NCBI Taxonomy" id="61484"/>
    <lineage>
        <taxon>Eukaryota</taxon>
        <taxon>Metazoa</taxon>
        <taxon>Ecdysozoa</taxon>
        <taxon>Arthropoda</taxon>
        <taxon>Hexapoda</taxon>
        <taxon>Insecta</taxon>
        <taxon>Pterygota</taxon>
        <taxon>Neoptera</taxon>
        <taxon>Polyneoptera</taxon>
        <taxon>Phasmatodea</taxon>
        <taxon>Timematodea</taxon>
        <taxon>Timematoidea</taxon>
        <taxon>Timematidae</taxon>
        <taxon>Timema</taxon>
    </lineage>
</organism>
<feature type="region of interest" description="Disordered" evidence="1">
    <location>
        <begin position="102"/>
        <end position="135"/>
    </location>
</feature>
<proteinExistence type="predicted"/>
<protein>
    <submittedName>
        <fullName evidence="2">Uncharacterized protein</fullName>
    </submittedName>
</protein>
<reference evidence="2" key="1">
    <citation type="submission" date="2020-11" db="EMBL/GenBank/DDBJ databases">
        <authorList>
            <person name="Tran Van P."/>
        </authorList>
    </citation>
    <scope>NUCLEOTIDE SEQUENCE</scope>
</reference>
<accession>A0A7R9NW45</accession>
<evidence type="ECO:0000313" key="2">
    <source>
        <dbReference type="EMBL" id="CAD7458419.1"/>
    </source>
</evidence>